<organism evidence="1 2">
    <name type="scientific">Leisingera methylohalidivorans DSM 14336</name>
    <dbReference type="NCBI Taxonomy" id="999552"/>
    <lineage>
        <taxon>Bacteria</taxon>
        <taxon>Pseudomonadati</taxon>
        <taxon>Pseudomonadota</taxon>
        <taxon>Alphaproteobacteria</taxon>
        <taxon>Rhodobacterales</taxon>
        <taxon>Roseobacteraceae</taxon>
        <taxon>Leisingera</taxon>
    </lineage>
</organism>
<dbReference type="PATRIC" id="fig|999552.6.peg.1068"/>
<dbReference type="Proteomes" id="UP000018780">
    <property type="component" value="Chromosome"/>
</dbReference>
<gene>
    <name evidence="1" type="ORF">METH_05335</name>
</gene>
<dbReference type="RefSeq" id="WP_024089357.1">
    <property type="nucleotide sequence ID" value="NC_023135.1"/>
</dbReference>
<evidence type="ECO:0000313" key="1">
    <source>
        <dbReference type="EMBL" id="AHD00225.1"/>
    </source>
</evidence>
<dbReference type="OrthoDB" id="7933758at2"/>
<name>V9VSC2_9RHOB</name>
<dbReference type="HOGENOM" id="CLU_189216_0_0_5"/>
<dbReference type="AlphaFoldDB" id="V9VSC2"/>
<accession>V9VSC2</accession>
<dbReference type="KEGG" id="lmd:METH_05335"/>
<dbReference type="EMBL" id="CP006773">
    <property type="protein sequence ID" value="AHD00225.1"/>
    <property type="molecule type" value="Genomic_DNA"/>
</dbReference>
<protein>
    <submittedName>
        <fullName evidence="1">Uncharacterized protein</fullName>
    </submittedName>
</protein>
<keyword evidence="2" id="KW-1185">Reference proteome</keyword>
<reference evidence="1 2" key="1">
    <citation type="submission" date="2013-09" db="EMBL/GenBank/DDBJ databases">
        <authorList>
            <consortium name="DOE Joint Genome Institute"/>
            <person name="Klenk H.-P."/>
            <person name="Huntemann M."/>
            <person name="Han J."/>
            <person name="Chen A."/>
            <person name="Kyrpides N."/>
            <person name="Mavromatis K."/>
            <person name="Markowitz V."/>
            <person name="Palaniappan K."/>
            <person name="Ivanova N."/>
            <person name="Schaumberg A."/>
            <person name="Pati A."/>
            <person name="Liolios K."/>
            <person name="Nordberg H.P."/>
            <person name="Cantor M.N."/>
            <person name="Hua S.X."/>
            <person name="Woyke T."/>
        </authorList>
    </citation>
    <scope>NUCLEOTIDE SEQUENCE [LARGE SCALE GENOMIC DNA]</scope>
    <source>
        <strain evidence="1 2">DSM 14336</strain>
    </source>
</reference>
<sequence length="60" mass="6475">MDAIKAAEYARALYAAHGDKAEAEAAQKMRTCQEAGKDTEAADWKAVRQAVRALRGPNQA</sequence>
<evidence type="ECO:0000313" key="2">
    <source>
        <dbReference type="Proteomes" id="UP000018780"/>
    </source>
</evidence>
<proteinExistence type="predicted"/>